<reference evidence="1 2" key="1">
    <citation type="submission" date="2015-03" db="EMBL/GenBank/DDBJ databases">
        <title>Genome sequence of Tenacibaculum sp. S2-2, isolated from intestinal microbiota of sea cucumber, Apostichopus japonicas.</title>
        <authorList>
            <person name="Shao Z."/>
            <person name="Wang L."/>
            <person name="Li X."/>
        </authorList>
    </citation>
    <scope>NUCLEOTIDE SEQUENCE [LARGE SCALE GENOMIC DNA]</scope>
    <source>
        <strain evidence="1 2">S2-2</strain>
    </source>
</reference>
<gene>
    <name evidence="1" type="ORF">WH52_04560</name>
</gene>
<evidence type="ECO:0000313" key="1">
    <source>
        <dbReference type="EMBL" id="OSY88941.1"/>
    </source>
</evidence>
<name>A0A1Y2PG08_9FLAO</name>
<sequence length="169" mass="19417">MFGQQKKYFLEITFYDGDFKGTHVFYPEKGNYMSQINLEYFEGTSNLNASKLIADNGMQIHYINRHFKGEATLGKHNAKKYTSGCGSFNFIDIKNNQPYKKIDGDFSGCTSTTITKVSNWKKGIVKNKRTVSGNFTDTVTFKYRMDNGSKKTINTKVSVKFKARESRRF</sequence>
<keyword evidence="2" id="KW-1185">Reference proteome</keyword>
<dbReference type="InParanoid" id="A0A1Y2PG08"/>
<dbReference type="Proteomes" id="UP000194221">
    <property type="component" value="Unassembled WGS sequence"/>
</dbReference>
<dbReference type="AlphaFoldDB" id="A0A1Y2PG08"/>
<evidence type="ECO:0000313" key="2">
    <source>
        <dbReference type="Proteomes" id="UP000194221"/>
    </source>
</evidence>
<accession>A0A1Y2PG08</accession>
<dbReference type="EMBL" id="LAPZ01000002">
    <property type="protein sequence ID" value="OSY88941.1"/>
    <property type="molecule type" value="Genomic_DNA"/>
</dbReference>
<proteinExistence type="predicted"/>
<organism evidence="1 2">
    <name type="scientific">Tenacibaculum holothuriorum</name>
    <dbReference type="NCBI Taxonomy" id="1635173"/>
    <lineage>
        <taxon>Bacteria</taxon>
        <taxon>Pseudomonadati</taxon>
        <taxon>Bacteroidota</taxon>
        <taxon>Flavobacteriia</taxon>
        <taxon>Flavobacteriales</taxon>
        <taxon>Flavobacteriaceae</taxon>
        <taxon>Tenacibaculum</taxon>
    </lineage>
</organism>
<comment type="caution">
    <text evidence="1">The sequence shown here is derived from an EMBL/GenBank/DDBJ whole genome shotgun (WGS) entry which is preliminary data.</text>
</comment>
<protein>
    <submittedName>
        <fullName evidence="1">Uncharacterized protein</fullName>
    </submittedName>
</protein>
<dbReference type="STRING" id="1635173.WH52_04560"/>